<protein>
    <submittedName>
        <fullName evidence="2">Elongation factor Tu</fullName>
    </submittedName>
</protein>
<keyword evidence="2" id="KW-0251">Elongation factor</keyword>
<reference evidence="2 3" key="1">
    <citation type="journal article" date="2021" name="Elife">
        <title>Chloroplast acquisition without the gene transfer in kleptoplastic sea slugs, Plakobranchus ocellatus.</title>
        <authorList>
            <person name="Maeda T."/>
            <person name="Takahashi S."/>
            <person name="Yoshida T."/>
            <person name="Shimamura S."/>
            <person name="Takaki Y."/>
            <person name="Nagai Y."/>
            <person name="Toyoda A."/>
            <person name="Suzuki Y."/>
            <person name="Arimoto A."/>
            <person name="Ishii H."/>
            <person name="Satoh N."/>
            <person name="Nishiyama T."/>
            <person name="Hasebe M."/>
            <person name="Maruyama T."/>
            <person name="Minagawa J."/>
            <person name="Obokata J."/>
            <person name="Shigenobu S."/>
        </authorList>
    </citation>
    <scope>NUCLEOTIDE SEQUENCE [LARGE SCALE GENOMIC DNA]</scope>
</reference>
<dbReference type="Pfam" id="PF02995">
    <property type="entry name" value="DUF229"/>
    <property type="match status" value="1"/>
</dbReference>
<keyword evidence="2" id="KW-0648">Protein biosynthesis</keyword>
<dbReference type="GO" id="GO:0005615">
    <property type="term" value="C:extracellular space"/>
    <property type="evidence" value="ECO:0007669"/>
    <property type="project" value="TreeGrafter"/>
</dbReference>
<evidence type="ECO:0000313" key="3">
    <source>
        <dbReference type="Proteomes" id="UP000762676"/>
    </source>
</evidence>
<organism evidence="2 3">
    <name type="scientific">Elysia marginata</name>
    <dbReference type="NCBI Taxonomy" id="1093978"/>
    <lineage>
        <taxon>Eukaryota</taxon>
        <taxon>Metazoa</taxon>
        <taxon>Spiralia</taxon>
        <taxon>Lophotrochozoa</taxon>
        <taxon>Mollusca</taxon>
        <taxon>Gastropoda</taxon>
        <taxon>Heterobranchia</taxon>
        <taxon>Euthyneura</taxon>
        <taxon>Panpulmonata</taxon>
        <taxon>Sacoglossa</taxon>
        <taxon>Placobranchoidea</taxon>
        <taxon>Plakobranchidae</taxon>
        <taxon>Elysia</taxon>
    </lineage>
</organism>
<dbReference type="InterPro" id="IPR004245">
    <property type="entry name" value="DUF229"/>
</dbReference>
<keyword evidence="1" id="KW-1133">Transmembrane helix</keyword>
<sequence>MFLQKLVPVRCACGSPRVFGLSWLSGYFRKDQAALKRGRMNVPCYWVLQVLISAVLFLVMLVGGCEVFLGTTFGYKLVYWKHTKRMNILSPLLNLSRIRPGSSHLVERTPEITDTVDRGDTAVCILPDLDPRDPEIKAFDYSVNKLKCSDEENWAFVENGTFRKAVSAENKYGRFMCEITPFEAKGDLETFTGRRILDAVDGFLLKQDFLQVKCITNYERVYTNVHIGIAYKHDLHMRSQLKSLPPKAMGGYDILMLGFDSISRLSWMRNLPQTRQFFLNELDGIELEGHNVLGDGTVQAIMPLLTGHLELDLPSARRDNASAVPYIDNFPFIWKNFKEAGYVTAWGEDMHNFGTFQLRLNGFRKAPVDHYMRPYYMVAETHYNTRLYGCLGSDPRHMRLFNYFRDMYHMYGSKKRKFMFGFHSEFSHEDNNRVKMVDEDFANFLTNLSNSGYLNHTILILMADHGARFAGIRKTQQGKLEERLPYFSFSFPPGFKAAYPKEVEQLRQNRKRLTTMFDIHETFHDLLDNNPQRKSRTKERGISLFKPIPTSRTCKEAGIEPHWCACLNWADASQDKMLKASAGKAVVNYLNSLTEIARDRCEPLSLDRVLSLARFVPRDKVLAFKQSADKHGDVPDLSDVMTLNSEYLQVTLVTTPGEGQFEVTLTHFHKTGSFHVRTEAISRINKYGNSAACVVQDQPNLRQFCYCKASTKPA</sequence>
<evidence type="ECO:0000313" key="2">
    <source>
        <dbReference type="EMBL" id="GFR96926.1"/>
    </source>
</evidence>
<feature type="transmembrane region" description="Helical" evidence="1">
    <location>
        <begin position="44"/>
        <end position="63"/>
    </location>
</feature>
<proteinExistence type="predicted"/>
<keyword evidence="1" id="KW-0812">Transmembrane</keyword>
<dbReference type="InterPro" id="IPR017850">
    <property type="entry name" value="Alkaline_phosphatase_core_sf"/>
</dbReference>
<dbReference type="SUPFAM" id="SSF53649">
    <property type="entry name" value="Alkaline phosphatase-like"/>
    <property type="match status" value="1"/>
</dbReference>
<accession>A0AAV4HGE5</accession>
<dbReference type="PANTHER" id="PTHR10974:SF1">
    <property type="entry name" value="FI08016P-RELATED"/>
    <property type="match status" value="1"/>
</dbReference>
<keyword evidence="1" id="KW-0472">Membrane</keyword>
<keyword evidence="3" id="KW-1185">Reference proteome</keyword>
<dbReference type="CDD" id="cd16021">
    <property type="entry name" value="ALP_like"/>
    <property type="match status" value="1"/>
</dbReference>
<dbReference type="EMBL" id="BMAT01012681">
    <property type="protein sequence ID" value="GFR96926.1"/>
    <property type="molecule type" value="Genomic_DNA"/>
</dbReference>
<dbReference type="Gene3D" id="3.40.720.10">
    <property type="entry name" value="Alkaline Phosphatase, subunit A"/>
    <property type="match status" value="1"/>
</dbReference>
<dbReference type="GO" id="GO:0003746">
    <property type="term" value="F:translation elongation factor activity"/>
    <property type="evidence" value="ECO:0007669"/>
    <property type="project" value="UniProtKB-KW"/>
</dbReference>
<dbReference type="PANTHER" id="PTHR10974">
    <property type="entry name" value="FI08016P-RELATED"/>
    <property type="match status" value="1"/>
</dbReference>
<dbReference type="FunFam" id="3.40.720.10:FF:000017">
    <property type="entry name" value="Predicted protein"/>
    <property type="match status" value="1"/>
</dbReference>
<name>A0AAV4HGE5_9GAST</name>
<evidence type="ECO:0000256" key="1">
    <source>
        <dbReference type="SAM" id="Phobius"/>
    </source>
</evidence>
<dbReference type="AlphaFoldDB" id="A0AAV4HGE5"/>
<comment type="caution">
    <text evidence="2">The sequence shown here is derived from an EMBL/GenBank/DDBJ whole genome shotgun (WGS) entry which is preliminary data.</text>
</comment>
<dbReference type="Proteomes" id="UP000762676">
    <property type="component" value="Unassembled WGS sequence"/>
</dbReference>
<gene>
    <name evidence="2" type="ORF">ElyMa_006311100</name>
</gene>